<sequence>MNLAKITVRIDKHSGKKVFGEKVRLYLKMRRLFIISLLCFGQIITLPSDENIAAVVRFSNSLVPPLFQIFSGNYTNLVLSPFGLATTISITMDCVQGEPYEEIIRLFKLQSKSARQQLRTGFKTILEDFRADAMCDELAGSYSKAFLTSSRNFSTPIMDLLSKNYLVEMKTNSSIAKNFPAAQILELRTDSGIMSHWRDYQKLVVYTYLSHSMAAPFYTSIEKTINIPMIPLIGFFRAGFLPHLDCQGAELLFENKKASLLLLMPNKVHELPQLRANLFKENFFDILDALPQQETQIMIPQMSAVTNNLELIPFLKLLGITSVFKSSNSSSTKTKSNVYVKSVKHSAFFSTGFSALNTIGTVAAKLNTTPTQPQYRKKRENIRKFTFDKPFLYFLIHSESGLIITTGHISQPSLFPEQ</sequence>
<dbReference type="InterPro" id="IPR023796">
    <property type="entry name" value="Serpin_dom"/>
</dbReference>
<organism evidence="6 7">
    <name type="scientific">Parthenolecanium corni</name>
    <dbReference type="NCBI Taxonomy" id="536013"/>
    <lineage>
        <taxon>Eukaryota</taxon>
        <taxon>Metazoa</taxon>
        <taxon>Ecdysozoa</taxon>
        <taxon>Arthropoda</taxon>
        <taxon>Hexapoda</taxon>
        <taxon>Insecta</taxon>
        <taxon>Pterygota</taxon>
        <taxon>Neoptera</taxon>
        <taxon>Paraneoptera</taxon>
        <taxon>Hemiptera</taxon>
        <taxon>Sternorrhyncha</taxon>
        <taxon>Coccoidea</taxon>
        <taxon>Coccidae</taxon>
        <taxon>Parthenolecanium</taxon>
    </lineage>
</organism>
<dbReference type="InterPro" id="IPR042178">
    <property type="entry name" value="Serpin_sf_1"/>
</dbReference>
<comment type="similarity">
    <text evidence="1 4">Belongs to the serpin family.</text>
</comment>
<dbReference type="InterPro" id="IPR036186">
    <property type="entry name" value="Serpin_sf"/>
</dbReference>
<keyword evidence="2" id="KW-0646">Protease inhibitor</keyword>
<evidence type="ECO:0000256" key="4">
    <source>
        <dbReference type="RuleBase" id="RU000411"/>
    </source>
</evidence>
<dbReference type="GO" id="GO:0004867">
    <property type="term" value="F:serine-type endopeptidase inhibitor activity"/>
    <property type="evidence" value="ECO:0007669"/>
    <property type="project" value="UniProtKB-KW"/>
</dbReference>
<reference evidence="6 7" key="1">
    <citation type="submission" date="2024-03" db="EMBL/GenBank/DDBJ databases">
        <title>Adaptation during the transition from Ophiocordyceps entomopathogen to insect associate is accompanied by gene loss and intensified selection.</title>
        <authorList>
            <person name="Ward C.M."/>
            <person name="Onetto C.A."/>
            <person name="Borneman A.R."/>
        </authorList>
    </citation>
    <scope>NUCLEOTIDE SEQUENCE [LARGE SCALE GENOMIC DNA]</scope>
    <source>
        <strain evidence="6">AWRI1</strain>
        <tissue evidence="6">Single Adult Female</tissue>
    </source>
</reference>
<name>A0AAN9Y326_9HEMI</name>
<evidence type="ECO:0000256" key="1">
    <source>
        <dbReference type="ARBA" id="ARBA00009500"/>
    </source>
</evidence>
<keyword evidence="7" id="KW-1185">Reference proteome</keyword>
<dbReference type="Gene3D" id="3.30.497.10">
    <property type="entry name" value="Antithrombin, subunit I, domain 2"/>
    <property type="match status" value="1"/>
</dbReference>
<protein>
    <recommendedName>
        <fullName evidence="5">Serpin domain-containing protein</fullName>
    </recommendedName>
</protein>
<dbReference type="EMBL" id="JBBCAQ010000028">
    <property type="protein sequence ID" value="KAK7585919.1"/>
    <property type="molecule type" value="Genomic_DNA"/>
</dbReference>
<dbReference type="Pfam" id="PF00079">
    <property type="entry name" value="Serpin"/>
    <property type="match status" value="1"/>
</dbReference>
<dbReference type="GO" id="GO:0005615">
    <property type="term" value="C:extracellular space"/>
    <property type="evidence" value="ECO:0007669"/>
    <property type="project" value="InterPro"/>
</dbReference>
<dbReference type="PROSITE" id="PS00284">
    <property type="entry name" value="SERPIN"/>
    <property type="match status" value="1"/>
</dbReference>
<evidence type="ECO:0000256" key="2">
    <source>
        <dbReference type="ARBA" id="ARBA00022690"/>
    </source>
</evidence>
<comment type="caution">
    <text evidence="6">The sequence shown here is derived from an EMBL/GenBank/DDBJ whole genome shotgun (WGS) entry which is preliminary data.</text>
</comment>
<dbReference type="SUPFAM" id="SSF56574">
    <property type="entry name" value="Serpins"/>
    <property type="match status" value="1"/>
</dbReference>
<dbReference type="Proteomes" id="UP001367676">
    <property type="component" value="Unassembled WGS sequence"/>
</dbReference>
<dbReference type="SMART" id="SM00093">
    <property type="entry name" value="SERPIN"/>
    <property type="match status" value="1"/>
</dbReference>
<proteinExistence type="inferred from homology"/>
<evidence type="ECO:0000313" key="6">
    <source>
        <dbReference type="EMBL" id="KAK7585919.1"/>
    </source>
</evidence>
<evidence type="ECO:0000256" key="3">
    <source>
        <dbReference type="ARBA" id="ARBA00022900"/>
    </source>
</evidence>
<dbReference type="InterPro" id="IPR000215">
    <property type="entry name" value="Serpin_fam"/>
</dbReference>
<feature type="domain" description="Serpin" evidence="5">
    <location>
        <begin position="64"/>
        <end position="412"/>
    </location>
</feature>
<evidence type="ECO:0000259" key="5">
    <source>
        <dbReference type="SMART" id="SM00093"/>
    </source>
</evidence>
<dbReference type="InterPro" id="IPR023795">
    <property type="entry name" value="Serpin_CS"/>
</dbReference>
<dbReference type="PANTHER" id="PTHR11461">
    <property type="entry name" value="SERINE PROTEASE INHIBITOR, SERPIN"/>
    <property type="match status" value="1"/>
</dbReference>
<accession>A0AAN9Y326</accession>
<dbReference type="AlphaFoldDB" id="A0AAN9Y326"/>
<dbReference type="PANTHER" id="PTHR11461:SF211">
    <property type="entry name" value="GH10112P-RELATED"/>
    <property type="match status" value="1"/>
</dbReference>
<dbReference type="InterPro" id="IPR042185">
    <property type="entry name" value="Serpin_sf_2"/>
</dbReference>
<gene>
    <name evidence="6" type="ORF">V9T40_000098</name>
</gene>
<dbReference type="Gene3D" id="2.30.39.10">
    <property type="entry name" value="Alpha-1-antitrypsin, domain 1"/>
    <property type="match status" value="1"/>
</dbReference>
<keyword evidence="3" id="KW-0722">Serine protease inhibitor</keyword>
<evidence type="ECO:0000313" key="7">
    <source>
        <dbReference type="Proteomes" id="UP001367676"/>
    </source>
</evidence>